<dbReference type="SUPFAM" id="SSF51735">
    <property type="entry name" value="NAD(P)-binding Rossmann-fold domains"/>
    <property type="match status" value="1"/>
</dbReference>
<dbReference type="InterPro" id="IPR036721">
    <property type="entry name" value="RCK_C_sf"/>
</dbReference>
<dbReference type="Gene3D" id="3.30.70.1450">
    <property type="entry name" value="Regulator of K+ conductance, C-terminal domain"/>
    <property type="match status" value="1"/>
</dbReference>
<dbReference type="InterPro" id="IPR050721">
    <property type="entry name" value="Trk_Ktr_HKT_K-transport"/>
</dbReference>
<reference evidence="3 4" key="2">
    <citation type="journal article" date="2012" name="BMC Genomics">
        <title>The genome of Pelobacter carbinolicus reveals surprising metabolic capabilities and physiological features.</title>
        <authorList>
            <person name="Aklujkar M."/>
            <person name="Haveman S.A."/>
            <person name="Didonato R.Jr."/>
            <person name="Chertkov O."/>
            <person name="Han C.S."/>
            <person name="Land M.L."/>
            <person name="Brown P."/>
            <person name="Lovley D.R."/>
        </authorList>
    </citation>
    <scope>NUCLEOTIDE SEQUENCE [LARGE SCALE GENOMIC DNA]</scope>
    <source>
        <strain evidence="4">DSM 2380 / NBRC 103641 / GraBd1</strain>
    </source>
</reference>
<dbReference type="InterPro" id="IPR036291">
    <property type="entry name" value="NAD(P)-bd_dom_sf"/>
</dbReference>
<dbReference type="EMBL" id="CP000142">
    <property type="protein sequence ID" value="ABA87438.1"/>
    <property type="molecule type" value="Genomic_DNA"/>
</dbReference>
<dbReference type="GO" id="GO:0008324">
    <property type="term" value="F:monoatomic cation transmembrane transporter activity"/>
    <property type="evidence" value="ECO:0007669"/>
    <property type="project" value="InterPro"/>
</dbReference>
<sequence length="508" mass="56436">MLFGSNRHAFFQGDSMATGRYVIIGGGNIGQKLIRLLSPDRELVLIDQDQQALDAALQARSNGISTVLGDATSRLVLEKAGVRKTDTVLITATTEKVNVEVARVVKKYFDTRQVYAIGITRAGIAAMEELGVEVENIFSVSAIGLRNRLEHKTKTVHGVGLGKNEILEVEIHPNSRLAHNTIGRIRPRRWRIGIIYRDEAIVIPRDDTVLKPGDKLIILGDPRVLKTVSEMLTFRFVQFPLEFGDRTLALLFGGEPEDYFAELAYIVKTFPLAQTSVVLCSMRDSDLERSRTLLAAQGLGHFELRQISLADLLADPAVAPGPTGKVGLVVLARTHLRRGFKNPALGQSRKSLLMRLSLVFRAPLLVSGGTFPYQRMALPCMAEGQLQASMQTALEIAAPLHFNLEALVCKPSEYIASNDELSGCERICKTIDRLRHIYRTEIHETLVEGNPIAVFSEALQEHKLLVANIGEWRQPRLWPDWLDPDVPWHVVDRANISTLLLPADQETL</sequence>
<dbReference type="eggNOG" id="COG0569">
    <property type="taxonomic scope" value="Bacteria"/>
</dbReference>
<evidence type="ECO:0000259" key="2">
    <source>
        <dbReference type="PROSITE" id="PS51202"/>
    </source>
</evidence>
<dbReference type="InterPro" id="IPR003148">
    <property type="entry name" value="RCK_N"/>
</dbReference>
<dbReference type="Gene3D" id="3.40.50.720">
    <property type="entry name" value="NAD(P)-binding Rossmann-like Domain"/>
    <property type="match status" value="1"/>
</dbReference>
<dbReference type="SUPFAM" id="SSF116726">
    <property type="entry name" value="TrkA C-terminal domain-like"/>
    <property type="match status" value="1"/>
</dbReference>
<dbReference type="AlphaFoldDB" id="Q3A854"/>
<keyword evidence="4" id="KW-1185">Reference proteome</keyword>
<dbReference type="Pfam" id="PF02080">
    <property type="entry name" value="TrkA_C"/>
    <property type="match status" value="1"/>
</dbReference>
<dbReference type="GO" id="GO:0006813">
    <property type="term" value="P:potassium ion transport"/>
    <property type="evidence" value="ECO:0007669"/>
    <property type="project" value="InterPro"/>
</dbReference>
<reference evidence="4" key="1">
    <citation type="submission" date="2005-10" db="EMBL/GenBank/DDBJ databases">
        <title>Complete sequence of Pelobacter carbinolicus DSM 2380.</title>
        <authorList>
            <person name="Copeland A."/>
            <person name="Lucas S."/>
            <person name="Lapidus A."/>
            <person name="Barry K."/>
            <person name="Detter J.C."/>
            <person name="Glavina T."/>
            <person name="Hammon N."/>
            <person name="Israni S."/>
            <person name="Pitluck S."/>
            <person name="Chertkov O."/>
            <person name="Schmutz J."/>
            <person name="Larimer F."/>
            <person name="Land M."/>
            <person name="Kyrpides N."/>
            <person name="Ivanova N."/>
            <person name="Richardson P."/>
        </authorList>
    </citation>
    <scope>NUCLEOTIDE SEQUENCE [LARGE SCALE GENOMIC DNA]</scope>
    <source>
        <strain evidence="4">DSM 2380 / NBRC 103641 / GraBd1</strain>
    </source>
</reference>
<organism evidence="3 4">
    <name type="scientific">Syntrophotalea carbinolica (strain DSM 2380 / NBRC 103641 / GraBd1)</name>
    <name type="common">Pelobacter carbinolicus</name>
    <dbReference type="NCBI Taxonomy" id="338963"/>
    <lineage>
        <taxon>Bacteria</taxon>
        <taxon>Pseudomonadati</taxon>
        <taxon>Thermodesulfobacteriota</taxon>
        <taxon>Desulfuromonadia</taxon>
        <taxon>Desulfuromonadales</taxon>
        <taxon>Syntrophotaleaceae</taxon>
        <taxon>Syntrophotalea</taxon>
    </lineage>
</organism>
<evidence type="ECO:0000259" key="1">
    <source>
        <dbReference type="PROSITE" id="PS51201"/>
    </source>
</evidence>
<dbReference type="PANTHER" id="PTHR43833">
    <property type="entry name" value="POTASSIUM CHANNEL PROTEIN 2-RELATED-RELATED"/>
    <property type="match status" value="1"/>
</dbReference>
<dbReference type="Pfam" id="PF02254">
    <property type="entry name" value="TrkA_N"/>
    <property type="match status" value="1"/>
</dbReference>
<dbReference type="InterPro" id="IPR006037">
    <property type="entry name" value="RCK_C"/>
</dbReference>
<evidence type="ECO:0000313" key="3">
    <source>
        <dbReference type="EMBL" id="ABA87438.1"/>
    </source>
</evidence>
<proteinExistence type="predicted"/>
<feature type="domain" description="RCK N-terminal" evidence="1">
    <location>
        <begin position="18"/>
        <end position="138"/>
    </location>
</feature>
<dbReference type="STRING" id="338963.Pcar_0177"/>
<name>Q3A854_SYNC1</name>
<accession>Q3A854</accession>
<dbReference type="PROSITE" id="PS51201">
    <property type="entry name" value="RCK_N"/>
    <property type="match status" value="1"/>
</dbReference>
<gene>
    <name evidence="3" type="ordered locus">Pcar_0177</name>
</gene>
<dbReference type="PROSITE" id="PS51202">
    <property type="entry name" value="RCK_C"/>
    <property type="match status" value="1"/>
</dbReference>
<dbReference type="KEGG" id="pca:Pcar_0177"/>
<dbReference type="HOGENOM" id="CLU_044839_0_0_7"/>
<dbReference type="Proteomes" id="UP000002534">
    <property type="component" value="Chromosome"/>
</dbReference>
<feature type="domain" description="RCK C-terminal" evidence="2">
    <location>
        <begin position="154"/>
        <end position="234"/>
    </location>
</feature>
<protein>
    <submittedName>
        <fullName evidence="3">TrkA domain protein</fullName>
    </submittedName>
</protein>
<evidence type="ECO:0000313" key="4">
    <source>
        <dbReference type="Proteomes" id="UP000002534"/>
    </source>
</evidence>